<keyword evidence="2" id="KW-1185">Reference proteome</keyword>
<proteinExistence type="predicted"/>
<comment type="caution">
    <text evidence="1">The sequence shown here is derived from an EMBL/GenBank/DDBJ whole genome shotgun (WGS) entry which is preliminary data.</text>
</comment>
<organism evidence="1 2">
    <name type="scientific">Dolosigranulum pigrum ATCC 51524</name>
    <dbReference type="NCBI Taxonomy" id="883103"/>
    <lineage>
        <taxon>Bacteria</taxon>
        <taxon>Bacillati</taxon>
        <taxon>Bacillota</taxon>
        <taxon>Bacilli</taxon>
        <taxon>Lactobacillales</taxon>
        <taxon>Carnobacteriaceae</taxon>
        <taxon>Dolosigranulum</taxon>
    </lineage>
</organism>
<dbReference type="HOGENOM" id="CLU_3389153_0_0_9"/>
<dbReference type="AlphaFoldDB" id="H3NCV9"/>
<gene>
    <name evidence="1" type="ORF">HMPREF9703_00390</name>
</gene>
<protein>
    <submittedName>
        <fullName evidence="1">Uncharacterized protein</fullName>
    </submittedName>
</protein>
<evidence type="ECO:0000313" key="2">
    <source>
        <dbReference type="Proteomes" id="UP000003599"/>
    </source>
</evidence>
<dbReference type="Proteomes" id="UP000003599">
    <property type="component" value="Unassembled WGS sequence"/>
</dbReference>
<reference evidence="1 2" key="1">
    <citation type="submission" date="2012-01" db="EMBL/GenBank/DDBJ databases">
        <title>The Genome Sequence of Dolosigranulum pigrum ATCC 51524.</title>
        <authorList>
            <consortium name="The Broad Institute Genome Sequencing Platform"/>
            <person name="Earl A."/>
            <person name="Ward D."/>
            <person name="Feldgarden M."/>
            <person name="Gevers D."/>
            <person name="Huys G."/>
            <person name="Young S.K."/>
            <person name="Zeng Q."/>
            <person name="Gargeya S."/>
            <person name="Fitzgerald M."/>
            <person name="Haas B."/>
            <person name="Abouelleil A."/>
            <person name="Alvarado L."/>
            <person name="Arachchi H.M."/>
            <person name="Berlin A."/>
            <person name="Chapman S.B."/>
            <person name="Gearin G."/>
            <person name="Goldberg J."/>
            <person name="Griggs A."/>
            <person name="Gujja S."/>
            <person name="Hansen M."/>
            <person name="Heiman D."/>
            <person name="Howarth C."/>
            <person name="Larimer J."/>
            <person name="Lui A."/>
            <person name="MacDonald P.J.P."/>
            <person name="McCowen C."/>
            <person name="Montmayeur A."/>
            <person name="Murphy C."/>
            <person name="Neiman D."/>
            <person name="Pearson M."/>
            <person name="Priest M."/>
            <person name="Roberts A."/>
            <person name="Saif S."/>
            <person name="Shea T."/>
            <person name="Sisk P."/>
            <person name="Stolte C."/>
            <person name="Sykes S."/>
            <person name="Wortman J."/>
            <person name="Nusbaum C."/>
            <person name="Birren B."/>
        </authorList>
    </citation>
    <scope>NUCLEOTIDE SEQUENCE [LARGE SCALE GENOMIC DNA]</scope>
    <source>
        <strain evidence="1 2">ATCC 51524</strain>
    </source>
</reference>
<dbReference type="EMBL" id="AGEF01000004">
    <property type="protein sequence ID" value="EHR34552.1"/>
    <property type="molecule type" value="Genomic_DNA"/>
</dbReference>
<accession>H3NCV9</accession>
<name>H3NCV9_9LACT</name>
<evidence type="ECO:0000313" key="1">
    <source>
        <dbReference type="EMBL" id="EHR34552.1"/>
    </source>
</evidence>
<sequence length="32" mass="3759">MKIETNIKLFLLVYLFFTSFLGSSEYIVELLS</sequence>